<sequence>MIRGEIKIELKREKTFVKSRWLCNFYYKVGLIAMVIYSMNVGGVLWLHYILWV</sequence>
<accession>A0A1S8PM27</accession>
<dbReference type="EMBL" id="JABTDW010000001">
    <property type="protein sequence ID" value="NSB13728.1"/>
    <property type="molecule type" value="Genomic_DNA"/>
</dbReference>
<organism evidence="2 4">
    <name type="scientific">Clostridium beijerinckii</name>
    <name type="common">Clostridium MP</name>
    <dbReference type="NCBI Taxonomy" id="1520"/>
    <lineage>
        <taxon>Bacteria</taxon>
        <taxon>Bacillati</taxon>
        <taxon>Bacillota</taxon>
        <taxon>Clostridia</taxon>
        <taxon>Eubacteriales</taxon>
        <taxon>Clostridiaceae</taxon>
        <taxon>Clostridium</taxon>
    </lineage>
</organism>
<evidence type="ECO:0000313" key="2">
    <source>
        <dbReference type="EMBL" id="MBF7809650.1"/>
    </source>
</evidence>
<evidence type="ECO:0000256" key="1">
    <source>
        <dbReference type="SAM" id="Phobius"/>
    </source>
</evidence>
<gene>
    <name evidence="3" type="ORF">BCD95_001987</name>
    <name evidence="2" type="ORF">IS491_13405</name>
</gene>
<keyword evidence="1" id="KW-0812">Transmembrane</keyword>
<dbReference type="AlphaFoldDB" id="A0A1S8PM27"/>
<reference evidence="3" key="1">
    <citation type="submission" date="2020-06" db="EMBL/GenBank/DDBJ databases">
        <title>Genomic insights into acetone-butanol-ethanol (ABE) fermentation by sequencing solventogenic clostridia strains.</title>
        <authorList>
            <person name="Brown S."/>
        </authorList>
    </citation>
    <scope>NUCLEOTIDE SEQUENCE</scope>
    <source>
        <strain evidence="3">DJ123</strain>
    </source>
</reference>
<dbReference type="Proteomes" id="UP000822184">
    <property type="component" value="Unassembled WGS sequence"/>
</dbReference>
<proteinExistence type="predicted"/>
<protein>
    <submittedName>
        <fullName evidence="2">Uncharacterized protein</fullName>
    </submittedName>
</protein>
<evidence type="ECO:0000313" key="3">
    <source>
        <dbReference type="EMBL" id="NSB13728.1"/>
    </source>
</evidence>
<name>A0A1S8PM27_CLOBE</name>
<evidence type="ECO:0000313" key="4">
    <source>
        <dbReference type="Proteomes" id="UP000631418"/>
    </source>
</evidence>
<reference evidence="2" key="2">
    <citation type="submission" date="2020-11" db="EMBL/GenBank/DDBJ databases">
        <authorList>
            <person name="Thieme N."/>
            <person name="Liebl W."/>
            <person name="Zverlov V."/>
        </authorList>
    </citation>
    <scope>NUCLEOTIDE SEQUENCE</scope>
    <source>
        <strain evidence="2">NT08</strain>
    </source>
</reference>
<dbReference type="RefSeq" id="WP_158380901.1">
    <property type="nucleotide sequence ID" value="NZ_CP073279.1"/>
</dbReference>
<dbReference type="Proteomes" id="UP000631418">
    <property type="component" value="Unassembled WGS sequence"/>
</dbReference>
<dbReference type="EMBL" id="JADOEF010000001">
    <property type="protein sequence ID" value="MBF7809650.1"/>
    <property type="molecule type" value="Genomic_DNA"/>
</dbReference>
<keyword evidence="1" id="KW-0472">Membrane</keyword>
<keyword evidence="1" id="KW-1133">Transmembrane helix</keyword>
<comment type="caution">
    <text evidence="2">The sequence shown here is derived from an EMBL/GenBank/DDBJ whole genome shotgun (WGS) entry which is preliminary data.</text>
</comment>
<feature type="transmembrane region" description="Helical" evidence="1">
    <location>
        <begin position="21"/>
        <end position="51"/>
    </location>
</feature>